<dbReference type="GO" id="GO:0003700">
    <property type="term" value="F:DNA-binding transcription factor activity"/>
    <property type="evidence" value="ECO:0007669"/>
    <property type="project" value="InterPro"/>
</dbReference>
<evidence type="ECO:0000256" key="3">
    <source>
        <dbReference type="ARBA" id="ARBA00022771"/>
    </source>
</evidence>
<dbReference type="GO" id="GO:0000976">
    <property type="term" value="F:transcription cis-regulatory region binding"/>
    <property type="evidence" value="ECO:0007669"/>
    <property type="project" value="TreeGrafter"/>
</dbReference>
<dbReference type="Pfam" id="PF13912">
    <property type="entry name" value="zf-C2H2_6"/>
    <property type="match status" value="1"/>
</dbReference>
<evidence type="ECO:0000256" key="7">
    <source>
        <dbReference type="PROSITE-ProRule" id="PRU00042"/>
    </source>
</evidence>
<dbReference type="InterPro" id="IPR044653">
    <property type="entry name" value="AZF1/2/3-like"/>
</dbReference>
<evidence type="ECO:0000256" key="1">
    <source>
        <dbReference type="ARBA" id="ARBA00022723"/>
    </source>
</evidence>
<dbReference type="Proteomes" id="UP001231189">
    <property type="component" value="Unassembled WGS sequence"/>
</dbReference>
<keyword evidence="5" id="KW-0805">Transcription regulation</keyword>
<evidence type="ECO:0000313" key="10">
    <source>
        <dbReference type="Proteomes" id="UP001231189"/>
    </source>
</evidence>
<dbReference type="PANTHER" id="PTHR45988:SF57">
    <property type="entry name" value="OS06G0304200 PROTEIN"/>
    <property type="match status" value="1"/>
</dbReference>
<dbReference type="EMBL" id="JAUUTY010000005">
    <property type="protein sequence ID" value="KAK1627018.1"/>
    <property type="molecule type" value="Genomic_DNA"/>
</dbReference>
<keyword evidence="1" id="KW-0479">Metal-binding</keyword>
<protein>
    <recommendedName>
        <fullName evidence="8">C2H2-type domain-containing protein</fullName>
    </recommendedName>
</protein>
<accession>A0AAD8VZ95</accession>
<dbReference type="SUPFAM" id="SSF57667">
    <property type="entry name" value="beta-beta-alpha zinc fingers"/>
    <property type="match status" value="1"/>
</dbReference>
<comment type="caution">
    <text evidence="9">The sequence shown here is derived from an EMBL/GenBank/DDBJ whole genome shotgun (WGS) entry which is preliminary data.</text>
</comment>
<gene>
    <name evidence="9" type="ORF">QYE76_001333</name>
</gene>
<dbReference type="InterPro" id="IPR036236">
    <property type="entry name" value="Znf_C2H2_sf"/>
</dbReference>
<keyword evidence="2" id="KW-0677">Repeat</keyword>
<keyword evidence="10" id="KW-1185">Reference proteome</keyword>
<dbReference type="InterPro" id="IPR013087">
    <property type="entry name" value="Znf_C2H2_type"/>
</dbReference>
<dbReference type="AlphaFoldDB" id="A0AAD8VZ95"/>
<dbReference type="Gene3D" id="3.30.160.60">
    <property type="entry name" value="Classic Zinc Finger"/>
    <property type="match status" value="1"/>
</dbReference>
<keyword evidence="4" id="KW-0862">Zinc</keyword>
<evidence type="ECO:0000256" key="5">
    <source>
        <dbReference type="ARBA" id="ARBA00023015"/>
    </source>
</evidence>
<keyword evidence="3 7" id="KW-0863">Zinc-finger</keyword>
<evidence type="ECO:0000313" key="9">
    <source>
        <dbReference type="EMBL" id="KAK1627018.1"/>
    </source>
</evidence>
<dbReference type="GO" id="GO:0008270">
    <property type="term" value="F:zinc ion binding"/>
    <property type="evidence" value="ECO:0007669"/>
    <property type="project" value="UniProtKB-KW"/>
</dbReference>
<dbReference type="GO" id="GO:0005634">
    <property type="term" value="C:nucleus"/>
    <property type="evidence" value="ECO:0007669"/>
    <property type="project" value="TreeGrafter"/>
</dbReference>
<evidence type="ECO:0000256" key="6">
    <source>
        <dbReference type="ARBA" id="ARBA00023163"/>
    </source>
</evidence>
<dbReference type="PROSITE" id="PS00028">
    <property type="entry name" value="ZINC_FINGER_C2H2_1"/>
    <property type="match status" value="1"/>
</dbReference>
<feature type="domain" description="C2H2-type" evidence="8">
    <location>
        <begin position="120"/>
        <end position="142"/>
    </location>
</feature>
<organism evidence="9 10">
    <name type="scientific">Lolium multiflorum</name>
    <name type="common">Italian ryegrass</name>
    <name type="synonym">Lolium perenne subsp. multiflorum</name>
    <dbReference type="NCBI Taxonomy" id="4521"/>
    <lineage>
        <taxon>Eukaryota</taxon>
        <taxon>Viridiplantae</taxon>
        <taxon>Streptophyta</taxon>
        <taxon>Embryophyta</taxon>
        <taxon>Tracheophyta</taxon>
        <taxon>Spermatophyta</taxon>
        <taxon>Magnoliopsida</taxon>
        <taxon>Liliopsida</taxon>
        <taxon>Poales</taxon>
        <taxon>Poaceae</taxon>
        <taxon>BOP clade</taxon>
        <taxon>Pooideae</taxon>
        <taxon>Poodae</taxon>
        <taxon>Poeae</taxon>
        <taxon>Poeae Chloroplast Group 2 (Poeae type)</taxon>
        <taxon>Loliodinae</taxon>
        <taxon>Loliinae</taxon>
        <taxon>Lolium</taxon>
    </lineage>
</organism>
<dbReference type="PROSITE" id="PS50157">
    <property type="entry name" value="ZINC_FINGER_C2H2_2"/>
    <property type="match status" value="1"/>
</dbReference>
<sequence length="206" mass="23431">MDSNVIHNVSDKDNTLIPNVLKDNTLILNIRENSACEDCYGQYEKDNILFPSDPKKDSNVIHSVREKENTLIPSVPKELELIVLDHVVAEDSEQRKPRTDNTSVEVKYGDLSAAVKVKRYQCNTCRKSFGSGQALGGHMRCHNPNCNHRRQGFADRPESVMDEKKQKTKLDSKLLDVRLPALTDRHYSFSGLKFEPEPWSVASRVH</sequence>
<keyword evidence="6" id="KW-0804">Transcription</keyword>
<evidence type="ECO:0000256" key="4">
    <source>
        <dbReference type="ARBA" id="ARBA00022833"/>
    </source>
</evidence>
<evidence type="ECO:0000259" key="8">
    <source>
        <dbReference type="PROSITE" id="PS50157"/>
    </source>
</evidence>
<evidence type="ECO:0000256" key="2">
    <source>
        <dbReference type="ARBA" id="ARBA00022737"/>
    </source>
</evidence>
<proteinExistence type="predicted"/>
<reference evidence="9" key="1">
    <citation type="submission" date="2023-07" db="EMBL/GenBank/DDBJ databases">
        <title>A chromosome-level genome assembly of Lolium multiflorum.</title>
        <authorList>
            <person name="Chen Y."/>
            <person name="Copetti D."/>
            <person name="Kolliker R."/>
            <person name="Studer B."/>
        </authorList>
    </citation>
    <scope>NUCLEOTIDE SEQUENCE</scope>
    <source>
        <strain evidence="9">02402/16</strain>
        <tissue evidence="9">Leaf</tissue>
    </source>
</reference>
<dbReference type="PANTHER" id="PTHR45988">
    <property type="entry name" value="C2H2 TYPE ZINC FINGER TRANSCRIPTION FACTOR FAMILY-RELATED"/>
    <property type="match status" value="1"/>
</dbReference>
<name>A0AAD8VZ95_LOLMU</name>